<dbReference type="GO" id="GO:0005634">
    <property type="term" value="C:nucleus"/>
    <property type="evidence" value="ECO:0007669"/>
    <property type="project" value="TreeGrafter"/>
</dbReference>
<evidence type="ECO:0000313" key="5">
    <source>
        <dbReference type="Proteomes" id="UP000324241"/>
    </source>
</evidence>
<organism evidence="4 5">
    <name type="scientific">Aspergillus tanneri</name>
    <dbReference type="NCBI Taxonomy" id="1220188"/>
    <lineage>
        <taxon>Eukaryota</taxon>
        <taxon>Fungi</taxon>
        <taxon>Dikarya</taxon>
        <taxon>Ascomycota</taxon>
        <taxon>Pezizomycotina</taxon>
        <taxon>Eurotiomycetes</taxon>
        <taxon>Eurotiomycetidae</taxon>
        <taxon>Eurotiales</taxon>
        <taxon>Aspergillaceae</taxon>
        <taxon>Aspergillus</taxon>
        <taxon>Aspergillus subgen. Circumdati</taxon>
    </lineage>
</organism>
<dbReference type="GeneID" id="54323337"/>
<feature type="compositionally biased region" description="Polar residues" evidence="2">
    <location>
        <begin position="178"/>
        <end position="191"/>
    </location>
</feature>
<evidence type="ECO:0000313" key="4">
    <source>
        <dbReference type="EMBL" id="KAA8651739.1"/>
    </source>
</evidence>
<feature type="compositionally biased region" description="Polar residues" evidence="2">
    <location>
        <begin position="577"/>
        <end position="587"/>
    </location>
</feature>
<protein>
    <recommendedName>
        <fullName evidence="3">C2H2-type domain-containing protein</fullName>
    </recommendedName>
</protein>
<dbReference type="Pfam" id="PF00096">
    <property type="entry name" value="zf-C2H2"/>
    <property type="match status" value="1"/>
</dbReference>
<feature type="compositionally biased region" description="Low complexity" evidence="2">
    <location>
        <begin position="535"/>
        <end position="548"/>
    </location>
</feature>
<evidence type="ECO:0000259" key="3">
    <source>
        <dbReference type="PROSITE" id="PS50157"/>
    </source>
</evidence>
<dbReference type="AlphaFoldDB" id="A0A5M9N409"/>
<evidence type="ECO:0000256" key="1">
    <source>
        <dbReference type="PROSITE-ProRule" id="PRU00042"/>
    </source>
</evidence>
<dbReference type="SMART" id="SM00355">
    <property type="entry name" value="ZnF_C2H2"/>
    <property type="match status" value="3"/>
</dbReference>
<dbReference type="Proteomes" id="UP000324241">
    <property type="component" value="Unassembled WGS sequence"/>
</dbReference>
<feature type="region of interest" description="Disordered" evidence="2">
    <location>
        <begin position="535"/>
        <end position="589"/>
    </location>
</feature>
<reference evidence="4 5" key="1">
    <citation type="submission" date="2019-08" db="EMBL/GenBank/DDBJ databases">
        <title>The genome sequence of a newly discovered highly antifungal drug resistant Aspergillus species, Aspergillus tanneri NIH 1004.</title>
        <authorList>
            <person name="Mounaud S."/>
            <person name="Singh I."/>
            <person name="Joardar V."/>
            <person name="Pakala S."/>
            <person name="Pakala S."/>
            <person name="Venepally P."/>
            <person name="Chung J.K."/>
            <person name="Losada L."/>
            <person name="Nierman W.C."/>
        </authorList>
    </citation>
    <scope>NUCLEOTIDE SEQUENCE [LARGE SCALE GENOMIC DNA]</scope>
    <source>
        <strain evidence="4 5">NIH1004</strain>
    </source>
</reference>
<dbReference type="SUPFAM" id="SSF57667">
    <property type="entry name" value="beta-beta-alpha zinc fingers"/>
    <property type="match status" value="1"/>
</dbReference>
<feature type="compositionally biased region" description="Low complexity" evidence="2">
    <location>
        <begin position="192"/>
        <end position="206"/>
    </location>
</feature>
<feature type="region of interest" description="Disordered" evidence="2">
    <location>
        <begin position="178"/>
        <end position="228"/>
    </location>
</feature>
<feature type="region of interest" description="Disordered" evidence="2">
    <location>
        <begin position="396"/>
        <end position="421"/>
    </location>
</feature>
<dbReference type="PANTHER" id="PTHR46179">
    <property type="entry name" value="ZINC FINGER PROTEIN"/>
    <property type="match status" value="1"/>
</dbReference>
<dbReference type="PROSITE" id="PS00028">
    <property type="entry name" value="ZINC_FINGER_C2H2_1"/>
    <property type="match status" value="1"/>
</dbReference>
<dbReference type="Gene3D" id="3.30.160.60">
    <property type="entry name" value="Classic Zinc Finger"/>
    <property type="match status" value="1"/>
</dbReference>
<dbReference type="InterPro" id="IPR013087">
    <property type="entry name" value="Znf_C2H2_type"/>
</dbReference>
<keyword evidence="1" id="KW-0479">Metal-binding</keyword>
<dbReference type="EMBL" id="QUQM01000002">
    <property type="protein sequence ID" value="KAA8651739.1"/>
    <property type="molecule type" value="Genomic_DNA"/>
</dbReference>
<dbReference type="PANTHER" id="PTHR46179:SF19">
    <property type="entry name" value="C2H2 FINGER DOMAIN TRANSCRIPTION FACTOR (EUROFUNG)-RELATED"/>
    <property type="match status" value="1"/>
</dbReference>
<keyword evidence="1" id="KW-0863">Zinc-finger</keyword>
<dbReference type="GO" id="GO:0006357">
    <property type="term" value="P:regulation of transcription by RNA polymerase II"/>
    <property type="evidence" value="ECO:0007669"/>
    <property type="project" value="TreeGrafter"/>
</dbReference>
<evidence type="ECO:0000256" key="2">
    <source>
        <dbReference type="SAM" id="MobiDB-lite"/>
    </source>
</evidence>
<dbReference type="GO" id="GO:0008270">
    <property type="term" value="F:zinc ion binding"/>
    <property type="evidence" value="ECO:0007669"/>
    <property type="project" value="UniProtKB-KW"/>
</dbReference>
<feature type="compositionally biased region" description="Polar residues" evidence="2">
    <location>
        <begin position="396"/>
        <end position="411"/>
    </location>
</feature>
<dbReference type="PROSITE" id="PS50157">
    <property type="entry name" value="ZINC_FINGER_C2H2_2"/>
    <property type="match status" value="2"/>
</dbReference>
<feature type="region of interest" description="Disordered" evidence="2">
    <location>
        <begin position="261"/>
        <end position="303"/>
    </location>
</feature>
<dbReference type="InterPro" id="IPR051061">
    <property type="entry name" value="Zinc_finger_trans_reg"/>
</dbReference>
<name>A0A5M9N409_9EURO</name>
<dbReference type="VEuPathDB" id="FungiDB:EYZ11_000071"/>
<keyword evidence="1" id="KW-0862">Zinc</keyword>
<gene>
    <name evidence="4" type="ORF">ATNIH1004_000635</name>
</gene>
<feature type="domain" description="C2H2-type" evidence="3">
    <location>
        <begin position="609"/>
        <end position="639"/>
    </location>
</feature>
<dbReference type="InterPro" id="IPR036236">
    <property type="entry name" value="Znf_C2H2_sf"/>
</dbReference>
<dbReference type="OrthoDB" id="7295497at2759"/>
<comment type="caution">
    <text evidence="4">The sequence shown here is derived from an EMBL/GenBank/DDBJ whole genome shotgun (WGS) entry which is preliminary data.</text>
</comment>
<feature type="region of interest" description="Disordered" evidence="2">
    <location>
        <begin position="631"/>
        <end position="672"/>
    </location>
</feature>
<feature type="region of interest" description="Disordered" evidence="2">
    <location>
        <begin position="445"/>
        <end position="467"/>
    </location>
</feature>
<accession>A0A5M9N409</accession>
<proteinExistence type="predicted"/>
<sequence>MQPAVRKGLIIEPASAPFVNYQDPICVQDDLVFPDFSQEASLQCIDQQQPRLQSPFQYHPHFQFVSPPSSAPSSPSSSPASSISHLPVSTAIAADYPSAVFDGNSLEAPSMTPASSYNPSYHFQPSASPPVSQPYLHQYPHQYLFNSSPMLTQQPVANNPAWEGNLLLNPARIPNNVSRTAQYPQNSHPKTSSSSSSSRSAPAGSSYQRSSNGVPVSKPLPTPVQTPVQNSFLSTTFQNYDPSSHDGSHPEAEISMRRAIVEQQQKQHQQQPSSDYSLPASVSSVSHNSPVTPQTNIEELDDASKSMVHGEKYPVIETWMDDYLHLDFLPDYSVNNGNNMSVGIPKLNRTISDIYQDELYNPMMPMPQVSKPTTNNQQNLLTPYRNVFADRLQAANQGHMSARSQSPTSGINRGRSPFRQNSPLAAEYNNAALQQPQMATSIPVSHSAVNAGQSQGGQGESNTMSPKDALLDFHEGEENDLSLFQPNQSDFNLSEALGLRRDSSSSFPQAQNFTSMESFPSQYTTQGGMNQQYPFTQQQQDRQQPPQQNDLLHQTPEFPASLPNFDSTGSDVLPSTEIPSPQAQSKVSIHPVTERITRPENTSADSGTYTCTYHGCTLRFETPAKLQKHKREAHRQTTPGGHLVGRDTSSRNSQAGPHKCERINPSTGKPCNSIFSRPYDLTRHEDTIHNARKQKVRCHLCTEEKTFSRNDALTRHMRVVHPEVDWPGKQRRKGRD</sequence>
<dbReference type="RefSeq" id="XP_033431100.1">
    <property type="nucleotide sequence ID" value="XM_033565343.1"/>
</dbReference>
<feature type="compositionally biased region" description="Polar residues" evidence="2">
    <location>
        <begin position="272"/>
        <end position="297"/>
    </location>
</feature>
<feature type="domain" description="C2H2-type" evidence="3">
    <location>
        <begin position="658"/>
        <end position="694"/>
    </location>
</feature>